<gene>
    <name evidence="1" type="ORF">NCTC7915_00175</name>
</gene>
<organism evidence="1 2">
    <name type="scientific">Dermatophilus congolensis</name>
    <dbReference type="NCBI Taxonomy" id="1863"/>
    <lineage>
        <taxon>Bacteria</taxon>
        <taxon>Bacillati</taxon>
        <taxon>Actinomycetota</taxon>
        <taxon>Actinomycetes</taxon>
        <taxon>Micrococcales</taxon>
        <taxon>Dermatophilaceae</taxon>
        <taxon>Dermatophilus</taxon>
    </lineage>
</organism>
<comment type="caution">
    <text evidence="1">The sequence shown here is derived from an EMBL/GenBank/DDBJ whole genome shotgun (WGS) entry which is preliminary data.</text>
</comment>
<evidence type="ECO:0000313" key="1">
    <source>
        <dbReference type="EMBL" id="STD03983.1"/>
    </source>
</evidence>
<evidence type="ECO:0000313" key="2">
    <source>
        <dbReference type="Proteomes" id="UP000254118"/>
    </source>
</evidence>
<proteinExistence type="predicted"/>
<sequence length="36" mass="3521">MSVAVGCGWGVAVEGFGGVVVGGFFVDEVFADGEVA</sequence>
<protein>
    <submittedName>
        <fullName evidence="1">Uncharacterized protein</fullName>
    </submittedName>
</protein>
<accession>A0AA46GZL4</accession>
<name>A0AA46GZL4_9MICO</name>
<dbReference type="AlphaFoldDB" id="A0AA46GZL4"/>
<dbReference type="Proteomes" id="UP000254118">
    <property type="component" value="Unassembled WGS sequence"/>
</dbReference>
<dbReference type="EMBL" id="UFYA01000001">
    <property type="protein sequence ID" value="STD03983.1"/>
    <property type="molecule type" value="Genomic_DNA"/>
</dbReference>
<reference evidence="1 2" key="1">
    <citation type="submission" date="2018-06" db="EMBL/GenBank/DDBJ databases">
        <authorList>
            <consortium name="Pathogen Informatics"/>
            <person name="Doyle S."/>
        </authorList>
    </citation>
    <scope>NUCLEOTIDE SEQUENCE [LARGE SCALE GENOMIC DNA]</scope>
    <source>
        <strain evidence="1 2">NCTC7915</strain>
    </source>
</reference>